<protein>
    <recommendedName>
        <fullName evidence="1">HAT C-terminal dimerisation domain-containing protein</fullName>
    </recommendedName>
</protein>
<reference evidence="2 3" key="1">
    <citation type="submission" date="2023-01" db="EMBL/GenBank/DDBJ databases">
        <authorList>
            <person name="Whitehead M."/>
        </authorList>
    </citation>
    <scope>NUCLEOTIDE SEQUENCE [LARGE SCALE GENOMIC DNA]</scope>
</reference>
<name>A0AAV0VKQ2_9HEMI</name>
<dbReference type="SUPFAM" id="SSF53098">
    <property type="entry name" value="Ribonuclease H-like"/>
    <property type="match status" value="1"/>
</dbReference>
<sequence>MDFEKGSYFINHYKDVVNIDLTSLKAEMLLTKNCLQNFDILGIKKVVTEDVFPNLFKLIQVGLAIPISSATCERSFSSMRRIKNWLRTSMEQSKFTDLSVINIERDLSNKIYKDKIINNFAMSL</sequence>
<dbReference type="EMBL" id="CARXXK010000001">
    <property type="protein sequence ID" value="CAI6344170.1"/>
    <property type="molecule type" value="Genomic_DNA"/>
</dbReference>
<evidence type="ECO:0000259" key="1">
    <source>
        <dbReference type="Pfam" id="PF05699"/>
    </source>
</evidence>
<dbReference type="Proteomes" id="UP001160148">
    <property type="component" value="Unassembled WGS sequence"/>
</dbReference>
<evidence type="ECO:0000313" key="3">
    <source>
        <dbReference type="Proteomes" id="UP001160148"/>
    </source>
</evidence>
<dbReference type="PANTHER" id="PTHR45749">
    <property type="match status" value="1"/>
</dbReference>
<organism evidence="2 3">
    <name type="scientific">Macrosiphum euphorbiae</name>
    <name type="common">potato aphid</name>
    <dbReference type="NCBI Taxonomy" id="13131"/>
    <lineage>
        <taxon>Eukaryota</taxon>
        <taxon>Metazoa</taxon>
        <taxon>Ecdysozoa</taxon>
        <taxon>Arthropoda</taxon>
        <taxon>Hexapoda</taxon>
        <taxon>Insecta</taxon>
        <taxon>Pterygota</taxon>
        <taxon>Neoptera</taxon>
        <taxon>Paraneoptera</taxon>
        <taxon>Hemiptera</taxon>
        <taxon>Sternorrhyncha</taxon>
        <taxon>Aphidomorpha</taxon>
        <taxon>Aphidoidea</taxon>
        <taxon>Aphididae</taxon>
        <taxon>Macrosiphini</taxon>
        <taxon>Macrosiphum</taxon>
    </lineage>
</organism>
<comment type="caution">
    <text evidence="2">The sequence shown here is derived from an EMBL/GenBank/DDBJ whole genome shotgun (WGS) entry which is preliminary data.</text>
</comment>
<dbReference type="AlphaFoldDB" id="A0AAV0VKQ2"/>
<dbReference type="Pfam" id="PF05699">
    <property type="entry name" value="Dimer_Tnp_hAT"/>
    <property type="match status" value="1"/>
</dbReference>
<proteinExistence type="predicted"/>
<gene>
    <name evidence="2" type="ORF">MEUPH1_LOCUS1342</name>
</gene>
<accession>A0AAV0VKQ2</accession>
<dbReference type="GO" id="GO:0046983">
    <property type="term" value="F:protein dimerization activity"/>
    <property type="evidence" value="ECO:0007669"/>
    <property type="project" value="InterPro"/>
</dbReference>
<feature type="domain" description="HAT C-terminal dimerisation" evidence="1">
    <location>
        <begin position="28"/>
        <end position="106"/>
    </location>
</feature>
<dbReference type="InterPro" id="IPR012337">
    <property type="entry name" value="RNaseH-like_sf"/>
</dbReference>
<dbReference type="InterPro" id="IPR008906">
    <property type="entry name" value="HATC_C_dom"/>
</dbReference>
<evidence type="ECO:0000313" key="2">
    <source>
        <dbReference type="EMBL" id="CAI6344170.1"/>
    </source>
</evidence>
<dbReference type="PANTHER" id="PTHR45749:SF21">
    <property type="entry name" value="DUF4371 DOMAIN-CONTAINING PROTEIN"/>
    <property type="match status" value="1"/>
</dbReference>
<keyword evidence="3" id="KW-1185">Reference proteome</keyword>